<dbReference type="AlphaFoldDB" id="Q0UBZ9"/>
<dbReference type="GeneID" id="5977883"/>
<reference evidence="3" key="1">
    <citation type="journal article" date="2007" name="Plant Cell">
        <title>Dothideomycete-plant interactions illuminated by genome sequencing and EST analysis of the wheat pathogen Stagonospora nodorum.</title>
        <authorList>
            <person name="Hane J.K."/>
            <person name="Lowe R.G."/>
            <person name="Solomon P.S."/>
            <person name="Tan K.C."/>
            <person name="Schoch C.L."/>
            <person name="Spatafora J.W."/>
            <person name="Crous P.W."/>
            <person name="Kodira C."/>
            <person name="Birren B.W."/>
            <person name="Galagan J.E."/>
            <person name="Torriani S.F."/>
            <person name="McDonald B.A."/>
            <person name="Oliver R.P."/>
        </authorList>
    </citation>
    <scope>NUCLEOTIDE SEQUENCE [LARGE SCALE GENOMIC DNA]</scope>
    <source>
        <strain evidence="3">SN15 / ATCC MYA-4574 / FGSC 10173</strain>
    </source>
</reference>
<accession>Q0UBZ9</accession>
<gene>
    <name evidence="2" type="ORF">SNOG_10715</name>
</gene>
<feature type="region of interest" description="Disordered" evidence="1">
    <location>
        <begin position="1"/>
        <end position="33"/>
    </location>
</feature>
<evidence type="ECO:0000256" key="1">
    <source>
        <dbReference type="SAM" id="MobiDB-lite"/>
    </source>
</evidence>
<proteinExistence type="predicted"/>
<evidence type="ECO:0000313" key="2">
    <source>
        <dbReference type="EMBL" id="EAT82109.1"/>
    </source>
</evidence>
<dbReference type="Proteomes" id="UP000001055">
    <property type="component" value="Unassembled WGS sequence"/>
</dbReference>
<name>Q0UBZ9_PHANO</name>
<sequence length="33" mass="3704">MGAGTIRPNRLKMAPGAYDRLPEEHDDSMFAQQ</sequence>
<evidence type="ECO:0000313" key="3">
    <source>
        <dbReference type="Proteomes" id="UP000001055"/>
    </source>
</evidence>
<dbReference type="RefSeq" id="XP_001800976.1">
    <property type="nucleotide sequence ID" value="XM_001800924.1"/>
</dbReference>
<organism evidence="2 3">
    <name type="scientific">Phaeosphaeria nodorum (strain SN15 / ATCC MYA-4574 / FGSC 10173)</name>
    <name type="common">Glume blotch fungus</name>
    <name type="synonym">Parastagonospora nodorum</name>
    <dbReference type="NCBI Taxonomy" id="321614"/>
    <lineage>
        <taxon>Eukaryota</taxon>
        <taxon>Fungi</taxon>
        <taxon>Dikarya</taxon>
        <taxon>Ascomycota</taxon>
        <taxon>Pezizomycotina</taxon>
        <taxon>Dothideomycetes</taxon>
        <taxon>Pleosporomycetidae</taxon>
        <taxon>Pleosporales</taxon>
        <taxon>Pleosporineae</taxon>
        <taxon>Phaeosphaeriaceae</taxon>
        <taxon>Parastagonospora</taxon>
    </lineage>
</organism>
<dbReference type="InParanoid" id="Q0UBZ9"/>
<dbReference type="EMBL" id="CH445341">
    <property type="protein sequence ID" value="EAT82109.1"/>
    <property type="molecule type" value="Genomic_DNA"/>
</dbReference>
<dbReference type="KEGG" id="pno:SNOG_10715"/>
<protein>
    <submittedName>
        <fullName evidence="2">Uncharacterized protein</fullName>
    </submittedName>
</protein>